<evidence type="ECO:0000313" key="1">
    <source>
        <dbReference type="EMBL" id="SCC54721.1"/>
    </source>
</evidence>
<organism evidence="1 2">
    <name type="scientific">Bacillus thuringiensis</name>
    <dbReference type="NCBI Taxonomy" id="1428"/>
    <lineage>
        <taxon>Bacteria</taxon>
        <taxon>Bacillati</taxon>
        <taxon>Bacillota</taxon>
        <taxon>Bacilli</taxon>
        <taxon>Bacillales</taxon>
        <taxon>Bacillaceae</taxon>
        <taxon>Bacillus</taxon>
        <taxon>Bacillus cereus group</taxon>
    </lineage>
</organism>
<dbReference type="AlphaFoldDB" id="A0A1C4FGW1"/>
<proteinExistence type="predicted"/>
<dbReference type="RefSeq" id="WP_016097587.1">
    <property type="nucleotide sequence ID" value="NZ_FMBI01000037.1"/>
</dbReference>
<name>A0A1C4FGW1_BACTU</name>
<gene>
    <name evidence="1" type="ORF">BTT61001_04281</name>
</gene>
<reference evidence="1 2" key="1">
    <citation type="submission" date="2016-08" db="EMBL/GenBank/DDBJ databases">
        <authorList>
            <person name="Seilhamer J.J."/>
        </authorList>
    </citation>
    <scope>NUCLEOTIDE SEQUENCE [LARGE SCALE GENOMIC DNA]</scope>
    <source>
        <strain evidence="1 2">IEBC_T61001</strain>
    </source>
</reference>
<dbReference type="Proteomes" id="UP000195991">
    <property type="component" value="Unassembled WGS sequence"/>
</dbReference>
<evidence type="ECO:0000313" key="2">
    <source>
        <dbReference type="Proteomes" id="UP000195991"/>
    </source>
</evidence>
<dbReference type="EMBL" id="FMBI01000037">
    <property type="protein sequence ID" value="SCC54721.1"/>
    <property type="molecule type" value="Genomic_DNA"/>
</dbReference>
<protein>
    <submittedName>
        <fullName evidence="1">Uncharacterized protein</fullName>
    </submittedName>
</protein>
<sequence length="47" mass="5415">MEPSIESIKAKCDEAVENAFTSNPLVMLEADTIYWLIEKAQEKENER</sequence>
<accession>A0A1C4FGW1</accession>